<feature type="domain" description="DprA winged helix" evidence="3">
    <location>
        <begin position="312"/>
        <end position="366"/>
    </location>
</feature>
<dbReference type="KEGG" id="ppn:Palpr_2054"/>
<dbReference type="EMBL" id="CP002345">
    <property type="protein sequence ID" value="ADQ80191.1"/>
    <property type="molecule type" value="Genomic_DNA"/>
</dbReference>
<reference key="1">
    <citation type="submission" date="2010-11" db="EMBL/GenBank/DDBJ databases">
        <title>The complete genome of Paludibacter propionicigenes DSM 17365.</title>
        <authorList>
            <consortium name="US DOE Joint Genome Institute (JGI-PGF)"/>
            <person name="Lucas S."/>
            <person name="Copeland A."/>
            <person name="Lapidus A."/>
            <person name="Bruce D."/>
            <person name="Goodwin L."/>
            <person name="Pitluck S."/>
            <person name="Kyrpides N."/>
            <person name="Mavromatis K."/>
            <person name="Ivanova N."/>
            <person name="Munk A.C."/>
            <person name="Brettin T."/>
            <person name="Detter J.C."/>
            <person name="Han C."/>
            <person name="Tapia R."/>
            <person name="Land M."/>
            <person name="Hauser L."/>
            <person name="Markowitz V."/>
            <person name="Cheng J.-F."/>
            <person name="Hugenholtz P."/>
            <person name="Woyke T."/>
            <person name="Wu D."/>
            <person name="Gronow S."/>
            <person name="Wellnitz S."/>
            <person name="Brambilla E."/>
            <person name="Klenk H.-P."/>
            <person name="Eisen J.A."/>
        </authorList>
    </citation>
    <scope>NUCLEOTIDE SEQUENCE</scope>
    <source>
        <strain>WB4</strain>
    </source>
</reference>
<evidence type="ECO:0000313" key="4">
    <source>
        <dbReference type="EMBL" id="ADQ80191.1"/>
    </source>
</evidence>
<evidence type="ECO:0000259" key="3">
    <source>
        <dbReference type="Pfam" id="PF17782"/>
    </source>
</evidence>
<dbReference type="Proteomes" id="UP000008718">
    <property type="component" value="Chromosome"/>
</dbReference>
<accession>E4T647</accession>
<dbReference type="InterPro" id="IPR003488">
    <property type="entry name" value="DprA"/>
</dbReference>
<dbReference type="PANTHER" id="PTHR43022">
    <property type="entry name" value="PROTEIN SMF"/>
    <property type="match status" value="1"/>
</dbReference>
<evidence type="ECO:0000256" key="1">
    <source>
        <dbReference type="ARBA" id="ARBA00006525"/>
    </source>
</evidence>
<dbReference type="STRING" id="694427.Palpr_2054"/>
<feature type="domain" description="Smf/DprA SLOG" evidence="2">
    <location>
        <begin position="83"/>
        <end position="292"/>
    </location>
</feature>
<evidence type="ECO:0000259" key="2">
    <source>
        <dbReference type="Pfam" id="PF02481"/>
    </source>
</evidence>
<dbReference type="NCBIfam" id="TIGR00732">
    <property type="entry name" value="dprA"/>
    <property type="match status" value="1"/>
</dbReference>
<dbReference type="Gene3D" id="1.10.10.10">
    <property type="entry name" value="Winged helix-like DNA-binding domain superfamily/Winged helix DNA-binding domain"/>
    <property type="match status" value="1"/>
</dbReference>
<dbReference type="Pfam" id="PF17782">
    <property type="entry name" value="WHD_DprA"/>
    <property type="match status" value="1"/>
</dbReference>
<sequence>MVDETLKYKIGITLIKGIGNNLAKNLIAYVGSAEGVFSEKKQHLAKIPGIGETLSSEIVSQNVLARAEQEIEFIEKNKIQPFYFTDRDYPFRLKECADSPIMIYTKGNCDLNAGKFVGIVGTRNATETGKENCKQLIADLAAAQPNTIIVSGLAYGVDICAHKAALDYNLPTIGVVGHGLDRIYPAAHRPTAVKMLQDGALLTEYLSQTNPDRQNFVQRNRIIAGLCDATVVIESAIKGGALITAEAANDYNRDVFTFPGRVTDEWSAGCNALIKNNKASLIESADDLLRFMNWEKQNVSASSSIQTALFLELSDEEQTVVSVLRQHTDGLQLNELSILLEKPVSRISSMLLEMEFKGVVKCLPGNLYKIIK</sequence>
<dbReference type="InterPro" id="IPR036388">
    <property type="entry name" value="WH-like_DNA-bd_sf"/>
</dbReference>
<dbReference type="SUPFAM" id="SSF47781">
    <property type="entry name" value="RuvA domain 2-like"/>
    <property type="match status" value="1"/>
</dbReference>
<dbReference type="RefSeq" id="WP_013445560.1">
    <property type="nucleotide sequence ID" value="NC_014734.1"/>
</dbReference>
<dbReference type="InterPro" id="IPR010994">
    <property type="entry name" value="RuvA_2-like"/>
</dbReference>
<dbReference type="Gene3D" id="3.40.50.450">
    <property type="match status" value="1"/>
</dbReference>
<dbReference type="Pfam" id="PF14520">
    <property type="entry name" value="HHH_5"/>
    <property type="match status" value="1"/>
</dbReference>
<protein>
    <submittedName>
        <fullName evidence="4">DNA protecting protein DprA</fullName>
    </submittedName>
</protein>
<dbReference type="eggNOG" id="COG0758">
    <property type="taxonomic scope" value="Bacteria"/>
</dbReference>
<dbReference type="PANTHER" id="PTHR43022:SF1">
    <property type="entry name" value="PROTEIN SMF"/>
    <property type="match status" value="1"/>
</dbReference>
<reference evidence="4 5" key="2">
    <citation type="journal article" date="2011" name="Stand. Genomic Sci.">
        <title>Complete genome sequence of Paludibacter propionicigenes type strain (WB4).</title>
        <authorList>
            <person name="Gronow S."/>
            <person name="Munk C."/>
            <person name="Lapidus A."/>
            <person name="Nolan M."/>
            <person name="Lucas S."/>
            <person name="Hammon N."/>
            <person name="Deshpande S."/>
            <person name="Cheng J.F."/>
            <person name="Tapia R."/>
            <person name="Han C."/>
            <person name="Goodwin L."/>
            <person name="Pitluck S."/>
            <person name="Liolios K."/>
            <person name="Ivanova N."/>
            <person name="Mavromatis K."/>
            <person name="Mikhailova N."/>
            <person name="Pati A."/>
            <person name="Chen A."/>
            <person name="Palaniappan K."/>
            <person name="Land M."/>
            <person name="Hauser L."/>
            <person name="Chang Y.J."/>
            <person name="Jeffries C.D."/>
            <person name="Brambilla E."/>
            <person name="Rohde M."/>
            <person name="Goker M."/>
            <person name="Detter J.C."/>
            <person name="Woyke T."/>
            <person name="Bristow J."/>
            <person name="Eisen J.A."/>
            <person name="Markowitz V."/>
            <person name="Hugenholtz P."/>
            <person name="Kyrpides N.C."/>
            <person name="Klenk H.P."/>
        </authorList>
    </citation>
    <scope>NUCLEOTIDE SEQUENCE [LARGE SCALE GENOMIC DNA]</scope>
    <source>
        <strain evidence="5">DSM 17365 / JCM 13257 / WB4</strain>
    </source>
</reference>
<proteinExistence type="inferred from homology"/>
<keyword evidence="5" id="KW-1185">Reference proteome</keyword>
<dbReference type="OrthoDB" id="9785707at2"/>
<evidence type="ECO:0000313" key="5">
    <source>
        <dbReference type="Proteomes" id="UP000008718"/>
    </source>
</evidence>
<name>E4T647_PALPW</name>
<dbReference type="eggNOG" id="COG1948">
    <property type="taxonomic scope" value="Bacteria"/>
</dbReference>
<dbReference type="Pfam" id="PF02481">
    <property type="entry name" value="DNA_processg_A"/>
    <property type="match status" value="1"/>
</dbReference>
<dbReference type="HOGENOM" id="CLU_029601_0_3_10"/>
<organism evidence="4 5">
    <name type="scientific">Paludibacter propionicigenes (strain DSM 17365 / JCM 13257 / WB4)</name>
    <dbReference type="NCBI Taxonomy" id="694427"/>
    <lineage>
        <taxon>Bacteria</taxon>
        <taxon>Pseudomonadati</taxon>
        <taxon>Bacteroidota</taxon>
        <taxon>Bacteroidia</taxon>
        <taxon>Bacteroidales</taxon>
        <taxon>Paludibacteraceae</taxon>
        <taxon>Paludibacter</taxon>
    </lineage>
</organism>
<dbReference type="InterPro" id="IPR041614">
    <property type="entry name" value="DprA_WH"/>
</dbReference>
<dbReference type="AlphaFoldDB" id="E4T647"/>
<comment type="similarity">
    <text evidence="1">Belongs to the DprA/Smf family.</text>
</comment>
<dbReference type="InterPro" id="IPR057666">
    <property type="entry name" value="DrpA_SLOG"/>
</dbReference>
<dbReference type="SUPFAM" id="SSF102405">
    <property type="entry name" value="MCP/YpsA-like"/>
    <property type="match status" value="1"/>
</dbReference>
<gene>
    <name evidence="4" type="ordered locus">Palpr_2054</name>
</gene>
<dbReference type="GO" id="GO:0009294">
    <property type="term" value="P:DNA-mediated transformation"/>
    <property type="evidence" value="ECO:0007669"/>
    <property type="project" value="InterPro"/>
</dbReference>